<dbReference type="Proteomes" id="UP000009229">
    <property type="component" value="Chromosome"/>
</dbReference>
<sequence length="531" mass="59761">MKSFRRLVALVVIVALACFMAVGCGQKEPESGVTKVPQVLTVAIIKDIGSMNPHLYDSDMGAQSLVYEPLVNLDKQGKIIPWLAKSWEMRDGGRKITMKLREDVKFTDGQPFNAAAVKQNFDAVLANAKVHSWLPLVEKIAKVDVVDEYTVTFELKEPYPYFLLELTMVRPVRFLSPGGFASDGKTFAKPIGTGPFILEEYVKDQKAVFIRNENYWQNKPKLEKIILRPIPDTNTRISALMAGEVDLIKGSGVTAVSYLDLLTLKKNPNLVTATQMGDVCNFLLVNPSREPLNDRAVREAIALTVNKAEINQVAYEGQEKVAETMFSPRLPEILGEAKAPARDVAKAKRLLAEAGWVDTNGDGYLEKDGKTLEFTYMIRSDISTQKIVAEVIQAQLKEVGIKMDIDAVEKTVYYDRRKSGEYGIMPDITWGIQYDPQSIFKSFRNERPYLAGIFAGEVGRKFERALKSMDQRERQKLYDEIIDVLMNKEFVVIPLTVQTDIAVYNKKVKGFEFSANVWELGLDLTKVYVEQ</sequence>
<feature type="domain" description="Solute-binding protein family 5" evidence="2">
    <location>
        <begin position="78"/>
        <end position="445"/>
    </location>
</feature>
<dbReference type="InterPro" id="IPR039424">
    <property type="entry name" value="SBP_5"/>
</dbReference>
<dbReference type="Gene3D" id="3.40.190.10">
    <property type="entry name" value="Periplasmic binding protein-like II"/>
    <property type="match status" value="1"/>
</dbReference>
<dbReference type="PANTHER" id="PTHR30290:SF37">
    <property type="entry name" value="NICKEL-BINDING PERIPLASMIC PROTEIN"/>
    <property type="match status" value="1"/>
</dbReference>
<protein>
    <submittedName>
        <fullName evidence="3">Nickel ABC transporter, periplasmic nickel-binding protein</fullName>
    </submittedName>
</protein>
<evidence type="ECO:0000256" key="1">
    <source>
        <dbReference type="SAM" id="SignalP"/>
    </source>
</evidence>
<reference evidence="4" key="1">
    <citation type="submission" date="2011-05" db="EMBL/GenBank/DDBJ databases">
        <title>Complete sequence of Desulfotomaculum kuznetsovii DSM 6115.</title>
        <authorList>
            <person name="Lucas S."/>
            <person name="Han J."/>
            <person name="Lapidus A."/>
            <person name="Cheng J.-F."/>
            <person name="Goodwin L."/>
            <person name="Pitluck S."/>
            <person name="Peters L."/>
            <person name="Mikhailova N."/>
            <person name="Lu M."/>
            <person name="Saunders E."/>
            <person name="Han C."/>
            <person name="Tapia R."/>
            <person name="Land M."/>
            <person name="Hauser L."/>
            <person name="Kyrpides N."/>
            <person name="Ivanova N."/>
            <person name="Pagani I."/>
            <person name="Nazina T."/>
            <person name="Ivanova A."/>
            <person name="Parshina S."/>
            <person name="Kuever J."/>
            <person name="Muyzer G."/>
            <person name="Plugge C."/>
            <person name="Stams A."/>
            <person name="Woyke T."/>
        </authorList>
    </citation>
    <scope>NUCLEOTIDE SEQUENCE [LARGE SCALE GENOMIC DNA]</scope>
    <source>
        <strain evidence="4">DSM 6115 / VKM B-1805 / 17</strain>
    </source>
</reference>
<dbReference type="GO" id="GO:0015833">
    <property type="term" value="P:peptide transport"/>
    <property type="evidence" value="ECO:0007669"/>
    <property type="project" value="TreeGrafter"/>
</dbReference>
<dbReference type="GO" id="GO:0020037">
    <property type="term" value="F:heme binding"/>
    <property type="evidence" value="ECO:0007669"/>
    <property type="project" value="InterPro"/>
</dbReference>
<dbReference type="GO" id="GO:0030288">
    <property type="term" value="C:outer membrane-bounded periplasmic space"/>
    <property type="evidence" value="ECO:0007669"/>
    <property type="project" value="TreeGrafter"/>
</dbReference>
<dbReference type="RefSeq" id="WP_013821285.1">
    <property type="nucleotide sequence ID" value="NC_015573.1"/>
</dbReference>
<dbReference type="GO" id="GO:0015675">
    <property type="term" value="P:nickel cation transport"/>
    <property type="evidence" value="ECO:0007669"/>
    <property type="project" value="InterPro"/>
</dbReference>
<evidence type="ECO:0000313" key="3">
    <source>
        <dbReference type="EMBL" id="AEG13770.1"/>
    </source>
</evidence>
<feature type="chain" id="PRO_5043683886" evidence="1">
    <location>
        <begin position="18"/>
        <end position="531"/>
    </location>
</feature>
<dbReference type="InterPro" id="IPR000914">
    <property type="entry name" value="SBP_5_dom"/>
</dbReference>
<feature type="signal peptide" evidence="1">
    <location>
        <begin position="1"/>
        <end position="17"/>
    </location>
</feature>
<dbReference type="Gene3D" id="3.10.105.10">
    <property type="entry name" value="Dipeptide-binding Protein, Domain 3"/>
    <property type="match status" value="1"/>
</dbReference>
<dbReference type="GO" id="GO:0043190">
    <property type="term" value="C:ATP-binding cassette (ABC) transporter complex"/>
    <property type="evidence" value="ECO:0007669"/>
    <property type="project" value="InterPro"/>
</dbReference>
<dbReference type="Pfam" id="PF00496">
    <property type="entry name" value="SBP_bac_5"/>
    <property type="match status" value="1"/>
</dbReference>
<dbReference type="PIRSF" id="PIRSF002741">
    <property type="entry name" value="MppA"/>
    <property type="match status" value="1"/>
</dbReference>
<name>A0AAU8P7Y3_DESK7</name>
<keyword evidence="4" id="KW-1185">Reference proteome</keyword>
<evidence type="ECO:0000259" key="2">
    <source>
        <dbReference type="Pfam" id="PF00496"/>
    </source>
</evidence>
<dbReference type="PROSITE" id="PS51257">
    <property type="entry name" value="PROKAR_LIPOPROTEIN"/>
    <property type="match status" value="1"/>
</dbReference>
<dbReference type="EMBL" id="CP002770">
    <property type="protein sequence ID" value="AEG13770.1"/>
    <property type="molecule type" value="Genomic_DNA"/>
</dbReference>
<gene>
    <name evidence="3" type="ordered locus">Desku_0125</name>
</gene>
<dbReference type="AlphaFoldDB" id="A0AAU8P7Y3"/>
<dbReference type="InterPro" id="IPR011980">
    <property type="entry name" value="CntA-like"/>
</dbReference>
<dbReference type="PANTHER" id="PTHR30290">
    <property type="entry name" value="PERIPLASMIC BINDING COMPONENT OF ABC TRANSPORTER"/>
    <property type="match status" value="1"/>
</dbReference>
<dbReference type="KEGG" id="dku:Desku_0125"/>
<evidence type="ECO:0000313" key="4">
    <source>
        <dbReference type="Proteomes" id="UP000009229"/>
    </source>
</evidence>
<dbReference type="CDD" id="cd08489">
    <property type="entry name" value="PBP2_NikA"/>
    <property type="match status" value="1"/>
</dbReference>
<proteinExistence type="predicted"/>
<dbReference type="SUPFAM" id="SSF53850">
    <property type="entry name" value="Periplasmic binding protein-like II"/>
    <property type="match status" value="1"/>
</dbReference>
<dbReference type="GO" id="GO:0016151">
    <property type="term" value="F:nickel cation binding"/>
    <property type="evidence" value="ECO:0007669"/>
    <property type="project" value="InterPro"/>
</dbReference>
<dbReference type="InterPro" id="IPR030678">
    <property type="entry name" value="Peptide/Ni-bd"/>
</dbReference>
<dbReference type="NCBIfam" id="TIGR02294">
    <property type="entry name" value="nickel_nikA"/>
    <property type="match status" value="1"/>
</dbReference>
<keyword evidence="1" id="KW-0732">Signal</keyword>
<dbReference type="GO" id="GO:1904680">
    <property type="term" value="F:peptide transmembrane transporter activity"/>
    <property type="evidence" value="ECO:0007669"/>
    <property type="project" value="TreeGrafter"/>
</dbReference>
<organism evidence="3 4">
    <name type="scientific">Desulfofundulus kuznetsovii (strain DSM 6115 / VKM B-1805 / 17)</name>
    <name type="common">Desulfotomaculum kuznetsovii</name>
    <dbReference type="NCBI Taxonomy" id="760568"/>
    <lineage>
        <taxon>Bacteria</taxon>
        <taxon>Bacillati</taxon>
        <taxon>Bacillota</taxon>
        <taxon>Clostridia</taxon>
        <taxon>Eubacteriales</taxon>
        <taxon>Peptococcaceae</taxon>
        <taxon>Desulfofundulus</taxon>
    </lineage>
</organism>
<accession>A0AAU8P7Y3</accession>